<sequence length="196" mass="20202">ELTAGPPVSQTLSVSGANTGDLVVFVIGNGNNTPEDSKEQTPINISMSDFHPTEKSLDGGLKMNGNGYINANGFTTIVAEPNHNVDEKNARNGSLSYNNMNNGIHNGHPIKLDVIPVDGLSPNGSAVPLIKSGTGTTVSSMGLENGNVLHINADGLDVEGNAPKPTDSGDQPGVGKLFSWLQILTAAFGSFAHGGN</sequence>
<accession>A0A8J2P3N1</accession>
<evidence type="ECO:0000313" key="2">
    <source>
        <dbReference type="Proteomes" id="UP000708208"/>
    </source>
</evidence>
<dbReference type="Proteomes" id="UP000708208">
    <property type="component" value="Unassembled WGS sequence"/>
</dbReference>
<dbReference type="AlphaFoldDB" id="A0A8J2P3N1"/>
<name>A0A8J2P3N1_9HEXA</name>
<protein>
    <submittedName>
        <fullName evidence="1">Uncharacterized protein</fullName>
    </submittedName>
</protein>
<gene>
    <name evidence="1" type="ORF">AFUS01_LOCUS19366</name>
</gene>
<feature type="non-terminal residue" evidence="1">
    <location>
        <position position="1"/>
    </location>
</feature>
<organism evidence="1 2">
    <name type="scientific">Allacma fusca</name>
    <dbReference type="NCBI Taxonomy" id="39272"/>
    <lineage>
        <taxon>Eukaryota</taxon>
        <taxon>Metazoa</taxon>
        <taxon>Ecdysozoa</taxon>
        <taxon>Arthropoda</taxon>
        <taxon>Hexapoda</taxon>
        <taxon>Collembola</taxon>
        <taxon>Symphypleona</taxon>
        <taxon>Sminthuridae</taxon>
        <taxon>Allacma</taxon>
    </lineage>
</organism>
<evidence type="ECO:0000313" key="1">
    <source>
        <dbReference type="EMBL" id="CAG7730745.1"/>
    </source>
</evidence>
<keyword evidence="2" id="KW-1185">Reference proteome</keyword>
<comment type="caution">
    <text evidence="1">The sequence shown here is derived from an EMBL/GenBank/DDBJ whole genome shotgun (WGS) entry which is preliminary data.</text>
</comment>
<proteinExistence type="predicted"/>
<dbReference type="EMBL" id="CAJVCH010199639">
    <property type="protein sequence ID" value="CAG7730745.1"/>
    <property type="molecule type" value="Genomic_DNA"/>
</dbReference>
<feature type="non-terminal residue" evidence="1">
    <location>
        <position position="196"/>
    </location>
</feature>
<reference evidence="1" key="1">
    <citation type="submission" date="2021-06" db="EMBL/GenBank/DDBJ databases">
        <authorList>
            <person name="Hodson N. C."/>
            <person name="Mongue J. A."/>
            <person name="Jaron S. K."/>
        </authorList>
    </citation>
    <scope>NUCLEOTIDE SEQUENCE</scope>
</reference>